<keyword evidence="3" id="KW-0732">Signal</keyword>
<dbReference type="EMBL" id="CAJOBB010003673">
    <property type="protein sequence ID" value="CAF4052626.1"/>
    <property type="molecule type" value="Genomic_DNA"/>
</dbReference>
<feature type="compositionally biased region" description="Polar residues" evidence="1">
    <location>
        <begin position="377"/>
        <end position="393"/>
    </location>
</feature>
<gene>
    <name evidence="5" type="ORF">IZO911_LOCUS684</name>
    <name evidence="6" type="ORF">KXQ929_LOCUS31638</name>
</gene>
<evidence type="ECO:0000313" key="6">
    <source>
        <dbReference type="EMBL" id="CAF4052626.1"/>
    </source>
</evidence>
<proteinExistence type="predicted"/>
<feature type="chain" id="PRO_5035596624" description="C-type lectin domain-containing protein" evidence="3">
    <location>
        <begin position="17"/>
        <end position="448"/>
    </location>
</feature>
<feature type="region of interest" description="Disordered" evidence="1">
    <location>
        <begin position="242"/>
        <end position="309"/>
    </location>
</feature>
<dbReference type="Proteomes" id="UP000663860">
    <property type="component" value="Unassembled WGS sequence"/>
</dbReference>
<feature type="compositionally biased region" description="Polar residues" evidence="1">
    <location>
        <begin position="402"/>
        <end position="426"/>
    </location>
</feature>
<dbReference type="PROSITE" id="PS50041">
    <property type="entry name" value="C_TYPE_LECTIN_2"/>
    <property type="match status" value="1"/>
</dbReference>
<feature type="compositionally biased region" description="Polar residues" evidence="1">
    <location>
        <begin position="297"/>
        <end position="306"/>
    </location>
</feature>
<accession>A0A813M8M3</accession>
<reference evidence="5" key="1">
    <citation type="submission" date="2021-02" db="EMBL/GenBank/DDBJ databases">
        <authorList>
            <person name="Nowell W R."/>
        </authorList>
    </citation>
    <scope>NUCLEOTIDE SEQUENCE</scope>
</reference>
<feature type="signal peptide" evidence="3">
    <location>
        <begin position="1"/>
        <end position="16"/>
    </location>
</feature>
<evidence type="ECO:0000256" key="3">
    <source>
        <dbReference type="SAM" id="SignalP"/>
    </source>
</evidence>
<evidence type="ECO:0000313" key="7">
    <source>
        <dbReference type="Proteomes" id="UP000663860"/>
    </source>
</evidence>
<keyword evidence="2" id="KW-0472">Membrane</keyword>
<name>A0A813M8M3_9BILA</name>
<protein>
    <recommendedName>
        <fullName evidence="4">C-type lectin domain-containing protein</fullName>
    </recommendedName>
</protein>
<evidence type="ECO:0000256" key="2">
    <source>
        <dbReference type="SAM" id="Phobius"/>
    </source>
</evidence>
<evidence type="ECO:0000313" key="5">
    <source>
        <dbReference type="EMBL" id="CAF0714428.1"/>
    </source>
</evidence>
<dbReference type="InterPro" id="IPR016186">
    <property type="entry name" value="C-type_lectin-like/link_sf"/>
</dbReference>
<keyword evidence="2" id="KW-0812">Transmembrane</keyword>
<dbReference type="SUPFAM" id="SSF56436">
    <property type="entry name" value="C-type lectin-like"/>
    <property type="match status" value="1"/>
</dbReference>
<dbReference type="EMBL" id="CAJNOE010000003">
    <property type="protein sequence ID" value="CAF0714428.1"/>
    <property type="molecule type" value="Genomic_DNA"/>
</dbReference>
<dbReference type="InterPro" id="IPR016187">
    <property type="entry name" value="CTDL_fold"/>
</dbReference>
<dbReference type="SMART" id="SM00034">
    <property type="entry name" value="CLECT"/>
    <property type="match status" value="1"/>
</dbReference>
<dbReference type="AlphaFoldDB" id="A0A813M8M3"/>
<evidence type="ECO:0000259" key="4">
    <source>
        <dbReference type="PROSITE" id="PS50041"/>
    </source>
</evidence>
<comment type="caution">
    <text evidence="5">The sequence shown here is derived from an EMBL/GenBank/DDBJ whole genome shotgun (WGS) entry which is preliminary data.</text>
</comment>
<sequence>MYILTIVLFLVMVSEKLFVTSMYDNVCGGTCAFPGMICTSGRCKCNGQNRLFWTGVRCLSCPYDWSFSEIACIRLYINPLNRIKAATVCQNMQADLFSYRDNSILALIYQVTESKTGRRRRQMTTTNKTVAWTSAQATSNNLDLYQWDDRRINQFDGKHAAWCNTKTNLGYAHTHNEPSRLTTSNDSEKCVILRRGIPSHPIVCLDDVFCHEQFPFICERSESTALKYPASLSTNVGSLHSTLNSNSKSTASGNSKSTSNSNSKSTPSGNSKSTTNSSSKSTTTSYSKSTTSPYAGNDSNYNTNKDPTIGEEHHLGMLAKPDTPKSDNNTKMIIISLVIVLLLIASIIAGIFFYKKRRATTETQSRVDRDIKKDELSSNTRSSIISGASTNNINDEDELASHYSSTSQPDFISKYDTSPDNMNIDINDQKQQKNKRSGYSKQTFDEFE</sequence>
<organism evidence="5 7">
    <name type="scientific">Adineta steineri</name>
    <dbReference type="NCBI Taxonomy" id="433720"/>
    <lineage>
        <taxon>Eukaryota</taxon>
        <taxon>Metazoa</taxon>
        <taxon>Spiralia</taxon>
        <taxon>Gnathifera</taxon>
        <taxon>Rotifera</taxon>
        <taxon>Eurotatoria</taxon>
        <taxon>Bdelloidea</taxon>
        <taxon>Adinetida</taxon>
        <taxon>Adinetidae</taxon>
        <taxon>Adineta</taxon>
    </lineage>
</organism>
<dbReference type="InterPro" id="IPR001304">
    <property type="entry name" value="C-type_lectin-like"/>
</dbReference>
<dbReference type="Gene3D" id="3.10.100.10">
    <property type="entry name" value="Mannose-Binding Protein A, subunit A"/>
    <property type="match status" value="1"/>
</dbReference>
<dbReference type="Proteomes" id="UP000663868">
    <property type="component" value="Unassembled WGS sequence"/>
</dbReference>
<feature type="region of interest" description="Disordered" evidence="1">
    <location>
        <begin position="374"/>
        <end position="448"/>
    </location>
</feature>
<feature type="transmembrane region" description="Helical" evidence="2">
    <location>
        <begin position="332"/>
        <end position="354"/>
    </location>
</feature>
<keyword evidence="2" id="KW-1133">Transmembrane helix</keyword>
<evidence type="ECO:0000256" key="1">
    <source>
        <dbReference type="SAM" id="MobiDB-lite"/>
    </source>
</evidence>
<feature type="compositionally biased region" description="Low complexity" evidence="1">
    <location>
        <begin position="244"/>
        <end position="295"/>
    </location>
</feature>
<feature type="domain" description="C-type lectin" evidence="4">
    <location>
        <begin position="72"/>
        <end position="219"/>
    </location>
</feature>
<dbReference type="CDD" id="cd00037">
    <property type="entry name" value="CLECT"/>
    <property type="match status" value="1"/>
</dbReference>